<feature type="region of interest" description="Disordered" evidence="1">
    <location>
        <begin position="1"/>
        <end position="100"/>
    </location>
</feature>
<evidence type="ECO:0000313" key="2">
    <source>
        <dbReference type="EMBL" id="KAK7692982.1"/>
    </source>
</evidence>
<feature type="compositionally biased region" description="Polar residues" evidence="1">
    <location>
        <begin position="1"/>
        <end position="12"/>
    </location>
</feature>
<feature type="compositionally biased region" description="Low complexity" evidence="1">
    <location>
        <begin position="34"/>
        <end position="70"/>
    </location>
</feature>
<dbReference type="Proteomes" id="UP001385951">
    <property type="component" value="Unassembled WGS sequence"/>
</dbReference>
<dbReference type="AlphaFoldDB" id="A0AAW0GSU1"/>
<accession>A0AAW0GSU1</accession>
<sequence length="564" mass="62361">MDDEPSTSSSVGTLRGVPLSLTITPPDITDLTNSHPASPHSSLPSPSSPSGDSVSSFPSVSSSFLFSSGPTTPPQIDVDLTGEPPETEGSHELVIPSLTFPSPIRRPTPYGKTIGDVKLLVLSRSGVDAEDFIRVLADEQCEDYVHVGPWENLDLDYLGLEGSGRHISISTDWVEHEDVHGLERYEPQRNINITHLPEYDSHDDPDRLIEAILERIHEPFQSTVSLLNMDQPPNPLLAHMLASSSSPFHTALLILLPNAPSSLDDHIISELSLHVPLIIFPSNIFNPRMNRSGSPLLSTFRPESAHAFRHGLFHTPEVLGTLRLEAVDRFLRWREIERGVESVLDSASGYYPLQTPRVERSLTSYVNPAHVSRDPKGKARATTTSGSGSVRWDQAQWQSQWEGSLSTDVVKTLRRRRGGTSGSHNSRPRKLIERRSTVTATQRPPVPSPPQSLASSMNTNRYLSPPRSEARDDGYFPMSSKEPEKKGDHPPSSIPFDPLHLPSLLLFSWSLLAPLRTRVFSFLPYSNSAVRSGGPRRVWCGDDIRGVLCRNWIGISPCWNVIGE</sequence>
<organism evidence="2 3">
    <name type="scientific">Cerrena zonata</name>
    <dbReference type="NCBI Taxonomy" id="2478898"/>
    <lineage>
        <taxon>Eukaryota</taxon>
        <taxon>Fungi</taxon>
        <taxon>Dikarya</taxon>
        <taxon>Basidiomycota</taxon>
        <taxon>Agaricomycotina</taxon>
        <taxon>Agaricomycetes</taxon>
        <taxon>Polyporales</taxon>
        <taxon>Cerrenaceae</taxon>
        <taxon>Cerrena</taxon>
    </lineage>
</organism>
<feature type="region of interest" description="Disordered" evidence="1">
    <location>
        <begin position="413"/>
        <end position="494"/>
    </location>
</feature>
<evidence type="ECO:0000313" key="3">
    <source>
        <dbReference type="Proteomes" id="UP001385951"/>
    </source>
</evidence>
<dbReference type="EMBL" id="JASBNA010000004">
    <property type="protein sequence ID" value="KAK7692982.1"/>
    <property type="molecule type" value="Genomic_DNA"/>
</dbReference>
<feature type="region of interest" description="Disordered" evidence="1">
    <location>
        <begin position="368"/>
        <end position="395"/>
    </location>
</feature>
<gene>
    <name evidence="2" type="ORF">QCA50_004623</name>
</gene>
<evidence type="ECO:0000256" key="1">
    <source>
        <dbReference type="SAM" id="MobiDB-lite"/>
    </source>
</evidence>
<comment type="caution">
    <text evidence="2">The sequence shown here is derived from an EMBL/GenBank/DDBJ whole genome shotgun (WGS) entry which is preliminary data.</text>
</comment>
<protein>
    <submittedName>
        <fullName evidence="2">Uncharacterized protein</fullName>
    </submittedName>
</protein>
<reference evidence="2 3" key="1">
    <citation type="submission" date="2022-09" db="EMBL/GenBank/DDBJ databases">
        <authorList>
            <person name="Palmer J.M."/>
        </authorList>
    </citation>
    <scope>NUCLEOTIDE SEQUENCE [LARGE SCALE GENOMIC DNA]</scope>
    <source>
        <strain evidence="2 3">DSM 7382</strain>
    </source>
</reference>
<proteinExistence type="predicted"/>
<name>A0AAW0GSU1_9APHY</name>
<keyword evidence="3" id="KW-1185">Reference proteome</keyword>
<feature type="compositionally biased region" description="Polar residues" evidence="1">
    <location>
        <begin position="451"/>
        <end position="462"/>
    </location>
</feature>